<accession>A0ABR3I7K5</accession>
<protein>
    <submittedName>
        <fullName evidence="2">Uncharacterized protein</fullName>
    </submittedName>
</protein>
<organism evidence="2 3">
    <name type="scientific">Loxostege sticticalis</name>
    <name type="common">Beet webworm moth</name>
    <dbReference type="NCBI Taxonomy" id="481309"/>
    <lineage>
        <taxon>Eukaryota</taxon>
        <taxon>Metazoa</taxon>
        <taxon>Ecdysozoa</taxon>
        <taxon>Arthropoda</taxon>
        <taxon>Hexapoda</taxon>
        <taxon>Insecta</taxon>
        <taxon>Pterygota</taxon>
        <taxon>Neoptera</taxon>
        <taxon>Endopterygota</taxon>
        <taxon>Lepidoptera</taxon>
        <taxon>Glossata</taxon>
        <taxon>Ditrysia</taxon>
        <taxon>Pyraloidea</taxon>
        <taxon>Crambidae</taxon>
        <taxon>Pyraustinae</taxon>
        <taxon>Loxostege</taxon>
    </lineage>
</organism>
<evidence type="ECO:0000313" key="3">
    <source>
        <dbReference type="Proteomes" id="UP001549920"/>
    </source>
</evidence>
<reference evidence="2 3" key="1">
    <citation type="submission" date="2024-06" db="EMBL/GenBank/DDBJ databases">
        <title>A chromosome-level genome assembly of beet webworm, Loxostege sticticalis.</title>
        <authorList>
            <person name="Zhang Y."/>
        </authorList>
    </citation>
    <scope>NUCLEOTIDE SEQUENCE [LARGE SCALE GENOMIC DNA]</scope>
    <source>
        <strain evidence="2">AQ026</strain>
        <tissue evidence="2">Whole body</tissue>
    </source>
</reference>
<dbReference type="Proteomes" id="UP001549920">
    <property type="component" value="Unassembled WGS sequence"/>
</dbReference>
<sequence>MIFRQVQSSKTTPSYKTASSQSWGAKPIIETGGMRMCVRVLLFALVAIFISYCSAYHVSTVVSYCSVYHISENSPDLFSNVNDLAREKRQVETFDTDDYPTTGNEEAQDEPGFWDRVVRIAVKLFSRFIEWLNS</sequence>
<name>A0ABR3I7K5_LOXSC</name>
<evidence type="ECO:0000313" key="2">
    <source>
        <dbReference type="EMBL" id="KAL0892250.1"/>
    </source>
</evidence>
<keyword evidence="1" id="KW-1133">Transmembrane helix</keyword>
<keyword evidence="3" id="KW-1185">Reference proteome</keyword>
<keyword evidence="1" id="KW-0472">Membrane</keyword>
<feature type="transmembrane region" description="Helical" evidence="1">
    <location>
        <begin position="36"/>
        <end position="58"/>
    </location>
</feature>
<keyword evidence="1" id="KW-0812">Transmembrane</keyword>
<comment type="caution">
    <text evidence="2">The sequence shown here is derived from an EMBL/GenBank/DDBJ whole genome shotgun (WGS) entry which is preliminary data.</text>
</comment>
<dbReference type="EMBL" id="JBEUOH010000007">
    <property type="protein sequence ID" value="KAL0892250.1"/>
    <property type="molecule type" value="Genomic_DNA"/>
</dbReference>
<proteinExistence type="predicted"/>
<gene>
    <name evidence="2" type="ORF">ABMA27_015434</name>
</gene>
<evidence type="ECO:0000256" key="1">
    <source>
        <dbReference type="SAM" id="Phobius"/>
    </source>
</evidence>